<proteinExistence type="predicted"/>
<name>A0A8T0QMJ8_PANVG</name>
<dbReference type="SUPFAM" id="SSF81383">
    <property type="entry name" value="F-box domain"/>
    <property type="match status" value="1"/>
</dbReference>
<evidence type="ECO:0000313" key="2">
    <source>
        <dbReference type="EMBL" id="KAG2572266.1"/>
    </source>
</evidence>
<protein>
    <recommendedName>
        <fullName evidence="1">F-box domain-containing protein</fullName>
    </recommendedName>
</protein>
<dbReference type="EMBL" id="CM029049">
    <property type="protein sequence ID" value="KAG2572266.1"/>
    <property type="molecule type" value="Genomic_DNA"/>
</dbReference>
<dbReference type="InterPro" id="IPR032675">
    <property type="entry name" value="LRR_dom_sf"/>
</dbReference>
<sequence>METPSASRERAAAADRLGALPDGVLLEVLSRLTFRQAVRTGVLSRRWRGLWHAVPYPPSCIDIDQKRAFRAGRPPTRWSPPLDLDGGAAAMMRRLDEERERWFRLEDYGDRVTTSRAAAAGEPLGAFRLRATDLVLFEMAGRWIRRALARRPLAVAIRCDGGGPLFPERPEFSFFGYSRACTSRLRALQLRRVSLGLESWGGDFADAIASELPVLQDLRLEECDYYFPRIASASLQNLAIHNCAACRIHGNPPPVVSECEMPSLLEASLEHPAGFAGLLRSLRHARSLSLYGFGATALLDADDGEEQPGGSPEFRNLTALVLDECDVGVGCQVLRRFLRNSPGLETLALRYCSFEGGSRRKKRKPRSSDDRRVPTPYACRNLKSVELEYHDDQDVSELDDALEEIQGWWLESGLARPPSAHVAAPERCLGASRPVWSWCRGLPMRIGRPVQPPAEAASRAAGHGSLASHGVCHASVLAGKASSDCGAC</sequence>
<evidence type="ECO:0000259" key="1">
    <source>
        <dbReference type="Pfam" id="PF00646"/>
    </source>
</evidence>
<dbReference type="InterPro" id="IPR001810">
    <property type="entry name" value="F-box_dom"/>
</dbReference>
<organism evidence="2 3">
    <name type="scientific">Panicum virgatum</name>
    <name type="common">Blackwell switchgrass</name>
    <dbReference type="NCBI Taxonomy" id="38727"/>
    <lineage>
        <taxon>Eukaryota</taxon>
        <taxon>Viridiplantae</taxon>
        <taxon>Streptophyta</taxon>
        <taxon>Embryophyta</taxon>
        <taxon>Tracheophyta</taxon>
        <taxon>Spermatophyta</taxon>
        <taxon>Magnoliopsida</taxon>
        <taxon>Liliopsida</taxon>
        <taxon>Poales</taxon>
        <taxon>Poaceae</taxon>
        <taxon>PACMAD clade</taxon>
        <taxon>Panicoideae</taxon>
        <taxon>Panicodae</taxon>
        <taxon>Paniceae</taxon>
        <taxon>Panicinae</taxon>
        <taxon>Panicum</taxon>
        <taxon>Panicum sect. Hiantes</taxon>
    </lineage>
</organism>
<dbReference type="Proteomes" id="UP000823388">
    <property type="component" value="Chromosome 7K"/>
</dbReference>
<dbReference type="SUPFAM" id="SSF52047">
    <property type="entry name" value="RNI-like"/>
    <property type="match status" value="1"/>
</dbReference>
<keyword evidence="3" id="KW-1185">Reference proteome</keyword>
<dbReference type="PANTHER" id="PTHR34223">
    <property type="entry name" value="OS11G0201299 PROTEIN"/>
    <property type="match status" value="1"/>
</dbReference>
<evidence type="ECO:0000313" key="3">
    <source>
        <dbReference type="Proteomes" id="UP000823388"/>
    </source>
</evidence>
<gene>
    <name evidence="2" type="ORF">PVAP13_7KG164800</name>
</gene>
<dbReference type="InterPro" id="IPR053197">
    <property type="entry name" value="F-box_SCFL_complex_component"/>
</dbReference>
<dbReference type="PANTHER" id="PTHR34223:SF99">
    <property type="entry name" value="OS04G0440200 PROTEIN"/>
    <property type="match status" value="1"/>
</dbReference>
<comment type="caution">
    <text evidence="2">The sequence shown here is derived from an EMBL/GenBank/DDBJ whole genome shotgun (WGS) entry which is preliminary data.</text>
</comment>
<dbReference type="InterPro" id="IPR036047">
    <property type="entry name" value="F-box-like_dom_sf"/>
</dbReference>
<feature type="domain" description="F-box" evidence="1">
    <location>
        <begin position="20"/>
        <end position="52"/>
    </location>
</feature>
<reference evidence="2" key="1">
    <citation type="submission" date="2020-05" db="EMBL/GenBank/DDBJ databases">
        <title>WGS assembly of Panicum virgatum.</title>
        <authorList>
            <person name="Lovell J.T."/>
            <person name="Jenkins J."/>
            <person name="Shu S."/>
            <person name="Juenger T.E."/>
            <person name="Schmutz J."/>
        </authorList>
    </citation>
    <scope>NUCLEOTIDE SEQUENCE</scope>
    <source>
        <strain evidence="2">AP13</strain>
    </source>
</reference>
<dbReference type="Pfam" id="PF00646">
    <property type="entry name" value="F-box"/>
    <property type="match status" value="1"/>
</dbReference>
<accession>A0A8T0QMJ8</accession>
<dbReference type="AlphaFoldDB" id="A0A8T0QMJ8"/>
<dbReference type="Gene3D" id="3.80.10.10">
    <property type="entry name" value="Ribonuclease Inhibitor"/>
    <property type="match status" value="1"/>
</dbReference>